<comment type="similarity">
    <text evidence="1">Belongs to the bacterial reverse transcriptase family.</text>
</comment>
<feature type="region of interest" description="Disordered" evidence="2">
    <location>
        <begin position="137"/>
        <end position="165"/>
    </location>
</feature>
<evidence type="ECO:0000259" key="3">
    <source>
        <dbReference type="Pfam" id="PF00078"/>
    </source>
</evidence>
<dbReference type="CDD" id="cd01651">
    <property type="entry name" value="RT_G2_intron"/>
    <property type="match status" value="1"/>
</dbReference>
<dbReference type="PANTHER" id="PTHR34047">
    <property type="entry name" value="NUCLEAR INTRON MATURASE 1, MITOCHONDRIAL-RELATED"/>
    <property type="match status" value="1"/>
</dbReference>
<feature type="domain" description="Reverse transcriptase" evidence="3">
    <location>
        <begin position="68"/>
        <end position="132"/>
    </location>
</feature>
<dbReference type="EMBL" id="DAATAH010000156">
    <property type="protein sequence ID" value="HAE7767982.1"/>
    <property type="molecule type" value="Genomic_DNA"/>
</dbReference>
<comment type="caution">
    <text evidence="4">The sequence shown here is derived from an EMBL/GenBank/DDBJ whole genome shotgun (WGS) entry which is preliminary data.</text>
</comment>
<evidence type="ECO:0000256" key="2">
    <source>
        <dbReference type="SAM" id="MobiDB-lite"/>
    </source>
</evidence>
<reference evidence="4" key="2">
    <citation type="submission" date="2018-07" db="EMBL/GenBank/DDBJ databases">
        <authorList>
            <consortium name="NCBI Pathogen Detection Project"/>
        </authorList>
    </citation>
    <scope>NUCLEOTIDE SEQUENCE</scope>
    <source>
        <strain evidence="4">2584-68</strain>
    </source>
</reference>
<evidence type="ECO:0000313" key="4">
    <source>
        <dbReference type="EMBL" id="HAE7767982.1"/>
    </source>
</evidence>
<sequence>MSQSKPFALSIQAVWSAYKKVKANKGSAGVDGQSIEDFDKNLVGNLYKLWNRMSSGSYMPPAVRRVEIPKATGGTRPLGIPTFSDRIAQMVVKDMLEPVLEPLFHDDSYGYRPHKSAHEALRCYQRIQRKTWNPTTRQSCVNTGMTPGKHRNGRPDSVRPSSATKRMRCCTSSSKLQMRPGWTTHRWL</sequence>
<organism evidence="4">
    <name type="scientific">Salmonella enterica subsp. houtenae serovar 45:g,z51:-</name>
    <dbReference type="NCBI Taxonomy" id="1967611"/>
    <lineage>
        <taxon>Bacteria</taxon>
        <taxon>Pseudomonadati</taxon>
        <taxon>Pseudomonadota</taxon>
        <taxon>Gammaproteobacteria</taxon>
        <taxon>Enterobacterales</taxon>
        <taxon>Enterobacteriaceae</taxon>
        <taxon>Salmonella</taxon>
    </lineage>
</organism>
<dbReference type="InterPro" id="IPR043502">
    <property type="entry name" value="DNA/RNA_pol_sf"/>
</dbReference>
<dbReference type="AlphaFoldDB" id="A0A736RFT1"/>
<gene>
    <name evidence="4" type="ORF">GNB58_005137</name>
</gene>
<proteinExistence type="inferred from homology"/>
<dbReference type="SUPFAM" id="SSF56672">
    <property type="entry name" value="DNA/RNA polymerases"/>
    <property type="match status" value="1"/>
</dbReference>
<reference evidence="4" key="1">
    <citation type="journal article" date="2018" name="Genome Biol.">
        <title>SKESA: strategic k-mer extension for scrupulous assemblies.</title>
        <authorList>
            <person name="Souvorov A."/>
            <person name="Agarwala R."/>
            <person name="Lipman D.J."/>
        </authorList>
    </citation>
    <scope>NUCLEOTIDE SEQUENCE</scope>
    <source>
        <strain evidence="4">2584-68</strain>
    </source>
</reference>
<evidence type="ECO:0000256" key="1">
    <source>
        <dbReference type="ARBA" id="ARBA00034120"/>
    </source>
</evidence>
<name>A0A736RFT1_SALHO</name>
<dbReference type="InterPro" id="IPR051083">
    <property type="entry name" value="GrpII_Intron_Splice-Mob/Def"/>
</dbReference>
<dbReference type="PANTHER" id="PTHR34047:SF3">
    <property type="entry name" value="BLR2052 PROTEIN"/>
    <property type="match status" value="1"/>
</dbReference>
<dbReference type="InterPro" id="IPR000477">
    <property type="entry name" value="RT_dom"/>
</dbReference>
<accession>A0A736RFT1</accession>
<protein>
    <recommendedName>
        <fullName evidence="3">Reverse transcriptase domain-containing protein</fullName>
    </recommendedName>
</protein>
<dbReference type="Pfam" id="PF00078">
    <property type="entry name" value="RVT_1"/>
    <property type="match status" value="1"/>
</dbReference>